<dbReference type="GO" id="GO:0005524">
    <property type="term" value="F:ATP binding"/>
    <property type="evidence" value="ECO:0007669"/>
    <property type="project" value="InterPro"/>
</dbReference>
<keyword evidence="4" id="KW-1185">Reference proteome</keyword>
<dbReference type="Gene3D" id="3.30.420.40">
    <property type="match status" value="1"/>
</dbReference>
<evidence type="ECO:0000259" key="1">
    <source>
        <dbReference type="Pfam" id="PF00571"/>
    </source>
</evidence>
<dbReference type="Proteomes" id="UP000215335">
    <property type="component" value="Unassembled WGS sequence"/>
</dbReference>
<dbReference type="EMBL" id="NNAY01000035">
    <property type="protein sequence ID" value="OXU31725.1"/>
    <property type="molecule type" value="Genomic_DNA"/>
</dbReference>
<dbReference type="InterPro" id="IPR043129">
    <property type="entry name" value="ATPase_NBD"/>
</dbReference>
<dbReference type="SUPFAM" id="SSF54695">
    <property type="entry name" value="POZ domain"/>
    <property type="match status" value="1"/>
</dbReference>
<dbReference type="Gene3D" id="3.30.710.10">
    <property type="entry name" value="Potassium Channel Kv1.1, Chain A"/>
    <property type="match status" value="1"/>
</dbReference>
<organism evidence="3 4">
    <name type="scientific">Trichomalopsis sarcophagae</name>
    <dbReference type="NCBI Taxonomy" id="543379"/>
    <lineage>
        <taxon>Eukaryota</taxon>
        <taxon>Metazoa</taxon>
        <taxon>Ecdysozoa</taxon>
        <taxon>Arthropoda</taxon>
        <taxon>Hexapoda</taxon>
        <taxon>Insecta</taxon>
        <taxon>Pterygota</taxon>
        <taxon>Neoptera</taxon>
        <taxon>Endopterygota</taxon>
        <taxon>Hymenoptera</taxon>
        <taxon>Apocrita</taxon>
        <taxon>Proctotrupomorpha</taxon>
        <taxon>Chalcidoidea</taxon>
        <taxon>Pteromalidae</taxon>
        <taxon>Pteromalinae</taxon>
        <taxon>Trichomalopsis</taxon>
    </lineage>
</organism>
<reference evidence="3 4" key="1">
    <citation type="journal article" date="2017" name="Curr. Biol.">
        <title>The Evolution of Venom by Co-option of Single-Copy Genes.</title>
        <authorList>
            <person name="Martinson E.O."/>
            <person name="Mrinalini"/>
            <person name="Kelkar Y.D."/>
            <person name="Chang C.H."/>
            <person name="Werren J.H."/>
        </authorList>
    </citation>
    <scope>NUCLEOTIDE SEQUENCE [LARGE SCALE GENOMIC DNA]</scope>
    <source>
        <strain evidence="3 4">Alberta</strain>
        <tissue evidence="3">Whole body</tissue>
    </source>
</reference>
<dbReference type="GO" id="GO:0051260">
    <property type="term" value="P:protein homooligomerization"/>
    <property type="evidence" value="ECO:0007669"/>
    <property type="project" value="InterPro"/>
</dbReference>
<dbReference type="InterPro" id="IPR003131">
    <property type="entry name" value="T1-type_BTB"/>
</dbReference>
<dbReference type="Gene3D" id="3.10.580.10">
    <property type="entry name" value="CBS-domain"/>
    <property type="match status" value="1"/>
</dbReference>
<dbReference type="InterPro" id="IPR047876">
    <property type="entry name" value="SHKBP1/KCTD3"/>
</dbReference>
<dbReference type="SUPFAM" id="SSF54631">
    <property type="entry name" value="CBS-domain pair"/>
    <property type="match status" value="1"/>
</dbReference>
<dbReference type="PANTHER" id="PTHR15859">
    <property type="entry name" value="SETA BINDING PROTEIN 1"/>
    <property type="match status" value="1"/>
</dbReference>
<dbReference type="GO" id="GO:0015937">
    <property type="term" value="P:coenzyme A biosynthetic process"/>
    <property type="evidence" value="ECO:0007669"/>
    <property type="project" value="InterPro"/>
</dbReference>
<dbReference type="InterPro" id="IPR046342">
    <property type="entry name" value="CBS_dom_sf"/>
</dbReference>
<dbReference type="InterPro" id="IPR004567">
    <property type="entry name" value="Type_II_PanK"/>
</dbReference>
<evidence type="ECO:0000313" key="3">
    <source>
        <dbReference type="EMBL" id="OXU31725.1"/>
    </source>
</evidence>
<proteinExistence type="predicted"/>
<dbReference type="Pfam" id="PF00571">
    <property type="entry name" value="CBS"/>
    <property type="match status" value="1"/>
</dbReference>
<comment type="caution">
    <text evidence="3">The sequence shown here is derived from an EMBL/GenBank/DDBJ whole genome shotgun (WGS) entry which is preliminary data.</text>
</comment>
<accession>A0A232FM51</accession>
<dbReference type="InterPro" id="IPR011333">
    <property type="entry name" value="SKP1/BTB/POZ_sf"/>
</dbReference>
<dbReference type="Pfam" id="PF03630">
    <property type="entry name" value="Fumble"/>
    <property type="match status" value="1"/>
</dbReference>
<dbReference type="PANTHER" id="PTHR15859:SF1">
    <property type="entry name" value="BTB DOMAIN-CONTAINING PROTEIN"/>
    <property type="match status" value="1"/>
</dbReference>
<evidence type="ECO:0000313" key="4">
    <source>
        <dbReference type="Proteomes" id="UP000215335"/>
    </source>
</evidence>
<protein>
    <recommendedName>
        <fullName evidence="5">Potassium channel tetramerisation-type BTB domain-containing protein</fullName>
    </recommendedName>
</protein>
<sequence>MGVYCGMRLCDIVRFAKLTDVKDISTTGVGTFWGLGSLLTDAEGFDELLQLAEIGDLRNVDMLVIKTFMVEIIFYKAWQVRDENEVLFIDRDPKIFSVIFNYLRITDIDLESVNIRILKHGAQYYGMTLLVKRLMLCEDLSQFSCGDVLFYDILMQEPLSVSLSISDVSVHGRPPGAILTLLSRAETLLTLQPTANANNSPAQTESKIDISMETTLPYLTRLCERSELSFLLYPGVEIAPLYSKSLIRSGILKIVIVIPVIVIPLAQITKVLKEQVHPLVSIEPDASLYDAIKTLINNRIHRLPVIDPDTGNRSRQSIPRLNKCFERMRLTPSVWFRANDAKTGPVI</sequence>
<feature type="domain" description="Potassium channel tetramerisation-type BTB" evidence="2">
    <location>
        <begin position="81"/>
        <end position="130"/>
    </location>
</feature>
<feature type="domain" description="CBS" evidence="1">
    <location>
        <begin position="277"/>
        <end position="309"/>
    </location>
</feature>
<evidence type="ECO:0008006" key="5">
    <source>
        <dbReference type="Google" id="ProtNLM"/>
    </source>
</evidence>
<dbReference type="InterPro" id="IPR000644">
    <property type="entry name" value="CBS_dom"/>
</dbReference>
<dbReference type="Pfam" id="PF02214">
    <property type="entry name" value="BTB_2"/>
    <property type="match status" value="1"/>
</dbReference>
<gene>
    <name evidence="3" type="ORF">TSAR_007902</name>
</gene>
<dbReference type="AlphaFoldDB" id="A0A232FM51"/>
<dbReference type="SUPFAM" id="SSF53067">
    <property type="entry name" value="Actin-like ATPase domain"/>
    <property type="match status" value="1"/>
</dbReference>
<evidence type="ECO:0000259" key="2">
    <source>
        <dbReference type="Pfam" id="PF02214"/>
    </source>
</evidence>
<name>A0A232FM51_9HYME</name>